<evidence type="ECO:0000256" key="1">
    <source>
        <dbReference type="SAM" id="SignalP"/>
    </source>
</evidence>
<protein>
    <submittedName>
        <fullName evidence="2">Uncharacterized protein</fullName>
    </submittedName>
</protein>
<gene>
    <name evidence="2" type="ORF">BTUL_0002g00530</name>
</gene>
<proteinExistence type="predicted"/>
<reference evidence="2 3" key="1">
    <citation type="submission" date="2017-12" db="EMBL/GenBank/DDBJ databases">
        <title>Comparative genomics of Botrytis spp.</title>
        <authorList>
            <person name="Valero-Jimenez C.A."/>
            <person name="Tapia P."/>
            <person name="Veloso J."/>
            <person name="Silva-Moreno E."/>
            <person name="Staats M."/>
            <person name="Valdes J.H."/>
            <person name="Van Kan J.A.L."/>
        </authorList>
    </citation>
    <scope>NUCLEOTIDE SEQUENCE [LARGE SCALE GENOMIC DNA]</scope>
    <source>
        <strain evidence="2 3">Bt9001</strain>
    </source>
</reference>
<dbReference type="EMBL" id="PQXH01000002">
    <property type="protein sequence ID" value="TGO19808.1"/>
    <property type="molecule type" value="Genomic_DNA"/>
</dbReference>
<name>A0A4Z1F8E6_9HELO</name>
<dbReference type="AlphaFoldDB" id="A0A4Z1F8E6"/>
<evidence type="ECO:0000313" key="3">
    <source>
        <dbReference type="Proteomes" id="UP000297777"/>
    </source>
</evidence>
<feature type="signal peptide" evidence="1">
    <location>
        <begin position="1"/>
        <end position="20"/>
    </location>
</feature>
<dbReference type="OrthoDB" id="5365129at2759"/>
<comment type="caution">
    <text evidence="2">The sequence shown here is derived from an EMBL/GenBank/DDBJ whole genome shotgun (WGS) entry which is preliminary data.</text>
</comment>
<evidence type="ECO:0000313" key="2">
    <source>
        <dbReference type="EMBL" id="TGO19808.1"/>
    </source>
</evidence>
<keyword evidence="3" id="KW-1185">Reference proteome</keyword>
<sequence length="372" mass="40395">MAQVIGLLLGTITMIPMLESFIPDKTAQTTTIRIGAGTSTDSKASTSGNTPGVLLFDVVGRSIAQKSGSSNRIADGSFSDIKLVAPDGVGGRQGQYLSVVSGGNDALCISYIAVTWPDGGQQTRTGDVGSQCGGYWYESQTIMDPSTNYMLKCMWIDSDGSNGIKTKGMGIHITDFTPSDDRAAQYQKDPPSMCGSQPRFWLYDDIDMKMCMPYFDPPLQYTTGLTDMDRSKVVGVQGSKTCTNKKVRRGGAQAVSARRFKIPSINNTTSFNNIGNKLSSFLGKLITSNSTSHSAIRLCDSETSLGPDFVAHHENTYCDMMNKQSYPLCGRDNSTTTTDCFDMISKMLVPSEGLRGRDTPLPTKEYHTVTHW</sequence>
<organism evidence="2 3">
    <name type="scientific">Botrytis tulipae</name>
    <dbReference type="NCBI Taxonomy" id="87230"/>
    <lineage>
        <taxon>Eukaryota</taxon>
        <taxon>Fungi</taxon>
        <taxon>Dikarya</taxon>
        <taxon>Ascomycota</taxon>
        <taxon>Pezizomycotina</taxon>
        <taxon>Leotiomycetes</taxon>
        <taxon>Helotiales</taxon>
        <taxon>Sclerotiniaceae</taxon>
        <taxon>Botrytis</taxon>
    </lineage>
</organism>
<dbReference type="Proteomes" id="UP000297777">
    <property type="component" value="Unassembled WGS sequence"/>
</dbReference>
<feature type="chain" id="PRO_5021359778" evidence="1">
    <location>
        <begin position="21"/>
        <end position="372"/>
    </location>
</feature>
<accession>A0A4Z1F8E6</accession>
<keyword evidence="1" id="KW-0732">Signal</keyword>